<dbReference type="EMBL" id="CP106679">
    <property type="protein sequence ID" value="UXP31436.1"/>
    <property type="molecule type" value="Genomic_DNA"/>
</dbReference>
<dbReference type="NCBIfam" id="TIGR01047">
    <property type="entry name" value="nspC"/>
    <property type="match status" value="1"/>
</dbReference>
<organism evidence="12 13">
    <name type="scientific">Reichenbachiella agarivorans</name>
    <dbReference type="NCBI Taxonomy" id="2979464"/>
    <lineage>
        <taxon>Bacteria</taxon>
        <taxon>Pseudomonadati</taxon>
        <taxon>Bacteroidota</taxon>
        <taxon>Cytophagia</taxon>
        <taxon>Cytophagales</taxon>
        <taxon>Reichenbachiellaceae</taxon>
        <taxon>Reichenbachiella</taxon>
    </lineage>
</organism>
<evidence type="ECO:0000256" key="9">
    <source>
        <dbReference type="ARBA" id="ARBA00047351"/>
    </source>
</evidence>
<dbReference type="Pfam" id="PF00278">
    <property type="entry name" value="Orn_DAP_Arg_deC"/>
    <property type="match status" value="1"/>
</dbReference>
<dbReference type="InterPro" id="IPR029066">
    <property type="entry name" value="PLP-binding_barrel"/>
</dbReference>
<evidence type="ECO:0000256" key="5">
    <source>
        <dbReference type="ARBA" id="ARBA00022898"/>
    </source>
</evidence>
<keyword evidence="13" id="KW-1185">Reference proteome</keyword>
<evidence type="ECO:0000256" key="10">
    <source>
        <dbReference type="ARBA" id="ARBA00047389"/>
    </source>
</evidence>
<protein>
    <recommendedName>
        <fullName evidence="3">Carboxynorspermidine/carboxyspermidine decarboxylase</fullName>
        <ecNumber evidence="2">4.1.1.96</ecNumber>
    </recommendedName>
</protein>
<dbReference type="Proteomes" id="UP001065174">
    <property type="component" value="Chromosome"/>
</dbReference>
<evidence type="ECO:0000259" key="11">
    <source>
        <dbReference type="Pfam" id="PF00278"/>
    </source>
</evidence>
<dbReference type="EC" id="4.1.1.96" evidence="2"/>
<dbReference type="Gene3D" id="3.20.20.10">
    <property type="entry name" value="Alanine racemase"/>
    <property type="match status" value="1"/>
</dbReference>
<evidence type="ECO:0000313" key="13">
    <source>
        <dbReference type="Proteomes" id="UP001065174"/>
    </source>
</evidence>
<comment type="cofactor">
    <cofactor evidence="1">
        <name>pyridoxal 5'-phosphate</name>
        <dbReference type="ChEBI" id="CHEBI:597326"/>
    </cofactor>
</comment>
<evidence type="ECO:0000313" key="12">
    <source>
        <dbReference type="EMBL" id="UXP31436.1"/>
    </source>
</evidence>
<dbReference type="InterPro" id="IPR009006">
    <property type="entry name" value="Ala_racemase/Decarboxylase_C"/>
</dbReference>
<dbReference type="RefSeq" id="WP_262308875.1">
    <property type="nucleotide sequence ID" value="NZ_CP106679.1"/>
</dbReference>
<dbReference type="GO" id="GO:0016829">
    <property type="term" value="F:lyase activity"/>
    <property type="evidence" value="ECO:0007669"/>
    <property type="project" value="UniProtKB-KW"/>
</dbReference>
<dbReference type="InterPro" id="IPR005730">
    <property type="entry name" value="Nsp_de-COase"/>
</dbReference>
<accession>A0ABY6CLN9</accession>
<dbReference type="CDD" id="cd06829">
    <property type="entry name" value="PLPDE_III_CANSDC"/>
    <property type="match status" value="1"/>
</dbReference>
<feature type="domain" description="Orn/DAP/Arg decarboxylase 2 C-terminal" evidence="11">
    <location>
        <begin position="243"/>
        <end position="332"/>
    </location>
</feature>
<keyword evidence="6" id="KW-0745">Spermidine biosynthesis</keyword>
<dbReference type="Gene3D" id="2.40.37.10">
    <property type="entry name" value="Lyase, Ornithine Decarboxylase, Chain A, domain 1"/>
    <property type="match status" value="1"/>
</dbReference>
<reference evidence="12" key="1">
    <citation type="submission" date="2022-09" db="EMBL/GenBank/DDBJ databases">
        <title>Comparative genomics and taxonomic characterization of three novel marine species of genus Reichenbachiella exhibiting antioxidant and polysaccharide degradation activities.</title>
        <authorList>
            <person name="Muhammad N."/>
            <person name="Lee Y.-J."/>
            <person name="Ko J."/>
            <person name="Kim S.-G."/>
        </authorList>
    </citation>
    <scope>NUCLEOTIDE SEQUENCE</scope>
    <source>
        <strain evidence="12">BKB1-1</strain>
    </source>
</reference>
<keyword evidence="7 12" id="KW-0456">Lyase</keyword>
<dbReference type="PIRSF" id="PIRSF038941">
    <property type="entry name" value="NspC"/>
    <property type="match status" value="1"/>
</dbReference>
<evidence type="ECO:0000256" key="1">
    <source>
        <dbReference type="ARBA" id="ARBA00001933"/>
    </source>
</evidence>
<dbReference type="SUPFAM" id="SSF50621">
    <property type="entry name" value="Alanine racemase C-terminal domain-like"/>
    <property type="match status" value="1"/>
</dbReference>
<dbReference type="SUPFAM" id="SSF51419">
    <property type="entry name" value="PLP-binding barrel"/>
    <property type="match status" value="1"/>
</dbReference>
<keyword evidence="4" id="KW-0210">Decarboxylase</keyword>
<dbReference type="InterPro" id="IPR022643">
    <property type="entry name" value="De-COase2_C"/>
</dbReference>
<dbReference type="PANTHER" id="PTHR43727:SF1">
    <property type="entry name" value="CARBOXYNORSPERMIDINE_CARBOXYSPERMIDINE DECARBOXYLASE"/>
    <property type="match status" value="1"/>
</dbReference>
<dbReference type="PANTHER" id="PTHR43727">
    <property type="entry name" value="DIAMINOPIMELATE DECARBOXYLASE"/>
    <property type="match status" value="1"/>
</dbReference>
<gene>
    <name evidence="12" type="primary">nspC</name>
    <name evidence="12" type="ORF">N6H18_13860</name>
</gene>
<comment type="catalytic activity">
    <reaction evidence="10">
        <text>carboxynorspermidine + H(+) = norspermidine + CO2</text>
        <dbReference type="Rhea" id="RHEA:34099"/>
        <dbReference type="ChEBI" id="CHEBI:15378"/>
        <dbReference type="ChEBI" id="CHEBI:16526"/>
        <dbReference type="ChEBI" id="CHEBI:57920"/>
        <dbReference type="ChEBI" id="CHEBI:65070"/>
        <dbReference type="EC" id="4.1.1.96"/>
    </reaction>
</comment>
<proteinExistence type="inferred from homology"/>
<evidence type="ECO:0000256" key="6">
    <source>
        <dbReference type="ARBA" id="ARBA00023066"/>
    </source>
</evidence>
<comment type="similarity">
    <text evidence="8">Belongs to the Orn/Lys/Arg decarboxylase class-II family. NspC subfamily.</text>
</comment>
<evidence type="ECO:0000256" key="2">
    <source>
        <dbReference type="ARBA" id="ARBA00012259"/>
    </source>
</evidence>
<sequence length="376" mass="42113">MSLNTIPSPCFVLEEEKLRRNLALIQDVSQRAEIDIILAFKGFSMWSAFPIVREYISGATASSLNEMLLCNEHMKTASHTYCVAYADQDFDQICEGSSHLTFNSLQQFERFKHKCAEQKVSVGLRINPEESDVETALYNPASPHSRLGITKDELSGGLPEGVEGLHVHVLCESTSYALEKVLKAVEEKFGHLLPKAQWLNLGGGHLMTRKGYDTDHLVQILRDFKTKHDLKIILEPGSAFAWETGFLKTTVLDVVSRNGVNTAIIDASFTCHMPDCLEMPYRPNLIEGSREVEGKKFLYRLGGVSCLAGDFLEEYGFDQELKIGDSITFLDMIHYTMVKTSTFNGVPHPSIGILTPGGTFKIVKEFGYEDFRNRLS</sequence>
<evidence type="ECO:0000256" key="7">
    <source>
        <dbReference type="ARBA" id="ARBA00023239"/>
    </source>
</evidence>
<name>A0ABY6CLN9_9BACT</name>
<evidence type="ECO:0000256" key="3">
    <source>
        <dbReference type="ARBA" id="ARBA00013633"/>
    </source>
</evidence>
<evidence type="ECO:0000256" key="8">
    <source>
        <dbReference type="ARBA" id="ARBA00025802"/>
    </source>
</evidence>
<evidence type="ECO:0000256" key="4">
    <source>
        <dbReference type="ARBA" id="ARBA00022793"/>
    </source>
</evidence>
<keyword evidence="5" id="KW-0663">Pyridoxal phosphate</keyword>
<comment type="catalytic activity">
    <reaction evidence="9">
        <text>carboxyspermidine + H(+) = spermidine + CO2</text>
        <dbReference type="Rhea" id="RHEA:34095"/>
        <dbReference type="ChEBI" id="CHEBI:15378"/>
        <dbReference type="ChEBI" id="CHEBI:16526"/>
        <dbReference type="ChEBI" id="CHEBI:57834"/>
        <dbReference type="ChEBI" id="CHEBI:65072"/>
        <dbReference type="EC" id="4.1.1.96"/>
    </reaction>
</comment>